<dbReference type="Pfam" id="PF11887">
    <property type="entry name" value="Mce4_CUP1"/>
    <property type="match status" value="1"/>
</dbReference>
<dbReference type="PANTHER" id="PTHR33371:SF17">
    <property type="entry name" value="MCE-FAMILY PROTEIN MCE1B"/>
    <property type="match status" value="1"/>
</dbReference>
<evidence type="ECO:0000313" key="6">
    <source>
        <dbReference type="Proteomes" id="UP000238296"/>
    </source>
</evidence>
<keyword evidence="5" id="KW-1185">Reference proteome</keyword>
<accession>A0A1S1NGW1</accession>
<evidence type="ECO:0000313" key="3">
    <source>
        <dbReference type="EMBL" id="OHV01572.1"/>
    </source>
</evidence>
<gene>
    <name evidence="3" type="ORF">BKN37_16810</name>
    <name evidence="4" type="ORF">C1Y40_00593</name>
</gene>
<organism evidence="3 5">
    <name type="scientific">Mycobacterium talmoniae</name>
    <dbReference type="NCBI Taxonomy" id="1858794"/>
    <lineage>
        <taxon>Bacteria</taxon>
        <taxon>Bacillati</taxon>
        <taxon>Actinomycetota</taxon>
        <taxon>Actinomycetes</taxon>
        <taxon>Mycobacteriales</taxon>
        <taxon>Mycobacteriaceae</taxon>
        <taxon>Mycobacterium</taxon>
    </lineage>
</organism>
<proteinExistence type="predicted"/>
<reference evidence="4 6" key="2">
    <citation type="journal article" date="2017" name="Int. J. Syst. Evol. Microbiol.">
        <title>Mycobacterium talmoniae sp. nov., a slowly growing mycobacterium isolated from human respiratory samples.</title>
        <authorList>
            <person name="Davidson R.M."/>
            <person name="DeGroote M.A."/>
            <person name="Marola J.L."/>
            <person name="Buss S."/>
            <person name="Jones V."/>
            <person name="McNeil M.R."/>
            <person name="Freifeld A.G."/>
            <person name="Elaine Epperson L."/>
            <person name="Hasan N.A."/>
            <person name="Jackson M."/>
            <person name="Iwen P.C."/>
            <person name="Salfinger M."/>
            <person name="Strong M."/>
        </authorList>
    </citation>
    <scope>NUCLEOTIDE SEQUENCE [LARGE SCALE GENOMIC DNA]</scope>
    <source>
        <strain evidence="4 6">ATCC BAA-2683</strain>
    </source>
</reference>
<sequence length="336" mass="36699">MRSISTAVLWLTAFTAVSAVCAVIVITALRSPVTGALTRYSATFSDVSGLFVGDDVRISGVQVGKVETIRLDGRHAKIDFSVLADHPVYQDTHAAVRYQNLLGQRYVELIQPAGGRRLPAGAEIPLGRTIPSFDVTKLFNGFRPIFQTLDPAQFNQFGENLLRVIQGDETGVGPFLHDLDTLSDLAVDRQAVLKVLIGNLAQISHDLGGKSQQLFRLIATLNDVLAKFTSKAQEFSDSIDLELPTFRNAVHLLQYIERIFDGTTTPLYDLLSRMWPQTPTIIAGLSLVPSLIQGMRDSLVDDTPAKPKFACSHGEVTLPGIGQVSFTQQNLVVCRP</sequence>
<evidence type="ECO:0000259" key="1">
    <source>
        <dbReference type="Pfam" id="PF02470"/>
    </source>
</evidence>
<dbReference type="Proteomes" id="UP000238296">
    <property type="component" value="Unassembled WGS sequence"/>
</dbReference>
<dbReference type="NCBIfam" id="TIGR00996">
    <property type="entry name" value="Mtu_fam_mce"/>
    <property type="match status" value="1"/>
</dbReference>
<reference evidence="4" key="3">
    <citation type="submission" date="2018-01" db="EMBL/GenBank/DDBJ databases">
        <authorList>
            <person name="Gaut B.S."/>
            <person name="Morton B.R."/>
            <person name="Clegg M.T."/>
            <person name="Duvall M.R."/>
        </authorList>
    </citation>
    <scope>NUCLEOTIDE SEQUENCE</scope>
    <source>
        <strain evidence="4">ATCC BAA-2683</strain>
    </source>
</reference>
<dbReference type="RefSeq" id="WP_071027888.1">
    <property type="nucleotide sequence ID" value="NZ_MLQM01000097.1"/>
</dbReference>
<evidence type="ECO:0000259" key="2">
    <source>
        <dbReference type="Pfam" id="PF11887"/>
    </source>
</evidence>
<reference evidence="3 5" key="1">
    <citation type="submission" date="2016-10" db="EMBL/GenBank/DDBJ databases">
        <title>Genome sequence of Mycobacterium talmonii.</title>
        <authorList>
            <person name="Greninger A.L."/>
            <person name="Elliott B."/>
            <person name="Vasireddy S."/>
            <person name="Vasireddy R."/>
        </authorList>
    </citation>
    <scope>NUCLEOTIDE SEQUENCE [LARGE SCALE GENOMIC DNA]</scope>
    <source>
        <strain evidence="3">MO-5499</strain>
        <strain evidence="5">NE-TNMC-100812</strain>
    </source>
</reference>
<evidence type="ECO:0000313" key="5">
    <source>
        <dbReference type="Proteomes" id="UP000179734"/>
    </source>
</evidence>
<protein>
    <submittedName>
        <fullName evidence="3">Mammalian cell entry protein</fullName>
    </submittedName>
</protein>
<dbReference type="Proteomes" id="UP000179734">
    <property type="component" value="Unassembled WGS sequence"/>
</dbReference>
<dbReference type="PANTHER" id="PTHR33371">
    <property type="entry name" value="INTERMEMBRANE PHOSPHOLIPID TRANSPORT SYSTEM BINDING PROTEIN MLAD-RELATED"/>
    <property type="match status" value="1"/>
</dbReference>
<feature type="domain" description="Mammalian cell entry C-terminal" evidence="2">
    <location>
        <begin position="116"/>
        <end position="236"/>
    </location>
</feature>
<dbReference type="AlphaFoldDB" id="A0A1S1NGW1"/>
<dbReference type="EMBL" id="MLQM01000097">
    <property type="protein sequence ID" value="OHV01572.1"/>
    <property type="molecule type" value="Genomic_DNA"/>
</dbReference>
<evidence type="ECO:0000313" key="4">
    <source>
        <dbReference type="EMBL" id="PQM49202.1"/>
    </source>
</evidence>
<dbReference type="InterPro" id="IPR024516">
    <property type="entry name" value="Mce_C"/>
</dbReference>
<feature type="domain" description="Mce/MlaD" evidence="1">
    <location>
        <begin position="39"/>
        <end position="111"/>
    </location>
</feature>
<dbReference type="InterPro" id="IPR003399">
    <property type="entry name" value="Mce/MlaD"/>
</dbReference>
<dbReference type="GO" id="GO:0051701">
    <property type="term" value="P:biological process involved in interaction with host"/>
    <property type="evidence" value="ECO:0007669"/>
    <property type="project" value="TreeGrafter"/>
</dbReference>
<dbReference type="Pfam" id="PF02470">
    <property type="entry name" value="MlaD"/>
    <property type="match status" value="1"/>
</dbReference>
<name>A0A1S1NGW1_9MYCO</name>
<dbReference type="InterPro" id="IPR052336">
    <property type="entry name" value="MlaD_Phospholipid_Transporter"/>
</dbReference>
<dbReference type="InterPro" id="IPR005693">
    <property type="entry name" value="Mce"/>
</dbReference>
<comment type="caution">
    <text evidence="3">The sequence shown here is derived from an EMBL/GenBank/DDBJ whole genome shotgun (WGS) entry which is preliminary data.</text>
</comment>
<dbReference type="EMBL" id="PPEA01000090">
    <property type="protein sequence ID" value="PQM49202.1"/>
    <property type="molecule type" value="Genomic_DNA"/>
</dbReference>
<dbReference type="GO" id="GO:0005576">
    <property type="term" value="C:extracellular region"/>
    <property type="evidence" value="ECO:0007669"/>
    <property type="project" value="TreeGrafter"/>
</dbReference>